<dbReference type="Proteomes" id="UP001303115">
    <property type="component" value="Unassembled WGS sequence"/>
</dbReference>
<evidence type="ECO:0000313" key="2">
    <source>
        <dbReference type="EMBL" id="KAK4044866.1"/>
    </source>
</evidence>
<evidence type="ECO:0000313" key="3">
    <source>
        <dbReference type="Proteomes" id="UP001303115"/>
    </source>
</evidence>
<feature type="domain" description="F-box" evidence="1">
    <location>
        <begin position="76"/>
        <end position="122"/>
    </location>
</feature>
<reference evidence="3" key="1">
    <citation type="journal article" date="2023" name="Mol. Phylogenet. Evol.">
        <title>Genome-scale phylogeny and comparative genomics of the fungal order Sordariales.</title>
        <authorList>
            <person name="Hensen N."/>
            <person name="Bonometti L."/>
            <person name="Westerberg I."/>
            <person name="Brannstrom I.O."/>
            <person name="Guillou S."/>
            <person name="Cros-Aarteil S."/>
            <person name="Calhoun S."/>
            <person name="Haridas S."/>
            <person name="Kuo A."/>
            <person name="Mondo S."/>
            <person name="Pangilinan J."/>
            <person name="Riley R."/>
            <person name="LaButti K."/>
            <person name="Andreopoulos B."/>
            <person name="Lipzen A."/>
            <person name="Chen C."/>
            <person name="Yan M."/>
            <person name="Daum C."/>
            <person name="Ng V."/>
            <person name="Clum A."/>
            <person name="Steindorff A."/>
            <person name="Ohm R.A."/>
            <person name="Martin F."/>
            <person name="Silar P."/>
            <person name="Natvig D.O."/>
            <person name="Lalanne C."/>
            <person name="Gautier V."/>
            <person name="Ament-Velasquez S.L."/>
            <person name="Kruys A."/>
            <person name="Hutchinson M.I."/>
            <person name="Powell A.J."/>
            <person name="Barry K."/>
            <person name="Miller A.N."/>
            <person name="Grigoriev I.V."/>
            <person name="Debuchy R."/>
            <person name="Gladieux P."/>
            <person name="Hiltunen Thoren M."/>
            <person name="Johannesson H."/>
        </authorList>
    </citation>
    <scope>NUCLEOTIDE SEQUENCE [LARGE SCALE GENOMIC DNA]</scope>
    <source>
        <strain evidence="3">CBS 284.82</strain>
    </source>
</reference>
<dbReference type="InterPro" id="IPR036047">
    <property type="entry name" value="F-box-like_dom_sf"/>
</dbReference>
<gene>
    <name evidence="2" type="ORF">C8A01DRAFT_42475</name>
</gene>
<organism evidence="2 3">
    <name type="scientific">Parachaetomium inaequale</name>
    <dbReference type="NCBI Taxonomy" id="2588326"/>
    <lineage>
        <taxon>Eukaryota</taxon>
        <taxon>Fungi</taxon>
        <taxon>Dikarya</taxon>
        <taxon>Ascomycota</taxon>
        <taxon>Pezizomycotina</taxon>
        <taxon>Sordariomycetes</taxon>
        <taxon>Sordariomycetidae</taxon>
        <taxon>Sordariales</taxon>
        <taxon>Chaetomiaceae</taxon>
        <taxon>Parachaetomium</taxon>
    </lineage>
</organism>
<dbReference type="InterPro" id="IPR001810">
    <property type="entry name" value="F-box_dom"/>
</dbReference>
<comment type="caution">
    <text evidence="2">The sequence shown here is derived from an EMBL/GenBank/DDBJ whole genome shotgun (WGS) entry which is preliminary data.</text>
</comment>
<dbReference type="CDD" id="cd09917">
    <property type="entry name" value="F-box_SF"/>
    <property type="match status" value="1"/>
</dbReference>
<dbReference type="PROSITE" id="PS50181">
    <property type="entry name" value="FBOX"/>
    <property type="match status" value="1"/>
</dbReference>
<dbReference type="EMBL" id="MU854316">
    <property type="protein sequence ID" value="KAK4044866.1"/>
    <property type="molecule type" value="Genomic_DNA"/>
</dbReference>
<keyword evidence="3" id="KW-1185">Reference proteome</keyword>
<proteinExistence type="predicted"/>
<dbReference type="AlphaFoldDB" id="A0AAN6PU17"/>
<protein>
    <recommendedName>
        <fullName evidence="1">F-box domain-containing protein</fullName>
    </recommendedName>
</protein>
<sequence length="362" mass="40256">MTLLHHPVDERNIVPAQARSSQAYQINETDKYAIIRVTTFHRRDYSLALVSFGPRSSSSMRSSLRAPFPSIPIGGIGGLDRLPREIICEVLRYLDRASTLSFRQASRQARQIVSTLPEYRVATQHAMDAILALCKTGMAAHFTLGDIRAILNVENCPLCGEFGGFVFLPTLQRCSPATEAEKRRTENTGTTAAGPGPMVRWVPGTYGMAETKCKERFWLTATKPTAKSNPKPLYRYMVATALPYVNFRAKGAAQIQHGVSCTGCQISVEKNVAMHGDMAGYYIADLRDRVYSRDGYLEHFKWCREAQIWWDSSVGGTVSVKIPFGARKGGSFRSLNDGFCCPLVSNLLWLHHDAPLFSIKLV</sequence>
<dbReference type="SUPFAM" id="SSF81383">
    <property type="entry name" value="F-box domain"/>
    <property type="match status" value="1"/>
</dbReference>
<name>A0AAN6PU17_9PEZI</name>
<dbReference type="Pfam" id="PF00646">
    <property type="entry name" value="F-box"/>
    <property type="match status" value="1"/>
</dbReference>
<accession>A0AAN6PU17</accession>
<evidence type="ECO:0000259" key="1">
    <source>
        <dbReference type="PROSITE" id="PS50181"/>
    </source>
</evidence>